<feature type="domain" description="Fumarate lyase N-terminal" evidence="2">
    <location>
        <begin position="18"/>
        <end position="299"/>
    </location>
</feature>
<dbReference type="Gene3D" id="1.20.200.10">
    <property type="entry name" value="Fumarase/aspartase (Central domain)"/>
    <property type="match status" value="1"/>
</dbReference>
<gene>
    <name evidence="3" type="primary">argH</name>
    <name evidence="3" type="ORF">ENO04_00690</name>
</gene>
<evidence type="ECO:0000313" key="3">
    <source>
        <dbReference type="EMBL" id="HDS10132.1"/>
    </source>
</evidence>
<dbReference type="AlphaFoldDB" id="A0A7C1IHE4"/>
<sequence length="478" mass="53845">MVKYREAALGEANISLTSYTSSMNYDNEIADYVILVTLAHVYHLYMRGYIPKTEANKLIKSLQELYTDESVKSKLLAEKQFEDIFEALENFLEKQVGSSIYYMPLGRSRNDHVVAAIKLKIFSETATLVEILYKELKKLIEIASNSLDTPFIIHTHTMPAQATSYAHYLASIIEELIDVLELMINDTKIYMKSPLGSGAGAGTSAEIDRDELAFLLGFLGISENTLYSTSSRIFLDALMRSLYMISIVLSRVANDYILFTHNSIGIISPPLDHVQTSSIMPQKKNPATLEIARARLKKIVSNSFYLGIVESGLPTGYSLDLQELTPVVWESIRVCKEAINVVFDFINKAKVNEEKVVELIEKGGVLATEIAEALSITKGIPYRLAHQKVASSLRKTDWDLARAVELIDKEENVELTKLVDWKKALTAKKVKGSPNPEFVKKNLLSLNERLDKLFFDFMQIKEKFSISVTNLLNVKVYE</sequence>
<dbReference type="GO" id="GO:0004056">
    <property type="term" value="F:argininosuccinate lyase activity"/>
    <property type="evidence" value="ECO:0007669"/>
    <property type="project" value="UniProtKB-UniRule"/>
</dbReference>
<reference evidence="3" key="1">
    <citation type="journal article" date="2020" name="mSystems">
        <title>Genome- and Community-Level Interaction Insights into Carbon Utilization and Element Cycling Functions of Hydrothermarchaeota in Hydrothermal Sediment.</title>
        <authorList>
            <person name="Zhou Z."/>
            <person name="Liu Y."/>
            <person name="Xu W."/>
            <person name="Pan J."/>
            <person name="Luo Z.H."/>
            <person name="Li M."/>
        </authorList>
    </citation>
    <scope>NUCLEOTIDE SEQUENCE [LARGE SCALE GENOMIC DNA]</scope>
    <source>
        <strain evidence="3">SpSt-123</strain>
    </source>
</reference>
<protein>
    <recommendedName>
        <fullName evidence="1">Argininosuccinate lyase</fullName>
        <ecNumber evidence="1">4.3.2.1</ecNumber>
    </recommendedName>
</protein>
<evidence type="ECO:0000259" key="2">
    <source>
        <dbReference type="Pfam" id="PF00206"/>
    </source>
</evidence>
<comment type="caution">
    <text evidence="3">The sequence shown here is derived from an EMBL/GenBank/DDBJ whole genome shotgun (WGS) entry which is preliminary data.</text>
</comment>
<dbReference type="NCBIfam" id="TIGR00838">
    <property type="entry name" value="argH"/>
    <property type="match status" value="1"/>
</dbReference>
<dbReference type="PRINTS" id="PR00149">
    <property type="entry name" value="FUMRATELYASE"/>
</dbReference>
<dbReference type="Gene3D" id="1.10.275.10">
    <property type="entry name" value="Fumarase/aspartase (N-terminal domain)"/>
    <property type="match status" value="1"/>
</dbReference>
<keyword evidence="3" id="KW-0456">Lyase</keyword>
<accession>A0A7C1IHE4</accession>
<dbReference type="EC" id="4.3.2.1" evidence="1"/>
<dbReference type="PANTHER" id="PTHR43814:SF1">
    <property type="entry name" value="ARGININOSUCCINATE LYASE"/>
    <property type="match status" value="1"/>
</dbReference>
<proteinExistence type="predicted"/>
<dbReference type="InterPro" id="IPR022761">
    <property type="entry name" value="Fumarate_lyase_N"/>
</dbReference>
<dbReference type="Gene3D" id="1.10.40.30">
    <property type="entry name" value="Fumarase/aspartase (C-terminal domain)"/>
    <property type="match status" value="1"/>
</dbReference>
<dbReference type="InterPro" id="IPR008948">
    <property type="entry name" value="L-Aspartase-like"/>
</dbReference>
<dbReference type="GO" id="GO:0042450">
    <property type="term" value="P:L-arginine biosynthetic process via ornithine"/>
    <property type="evidence" value="ECO:0007669"/>
    <property type="project" value="UniProtKB-UniRule"/>
</dbReference>
<dbReference type="EMBL" id="DSDY01000025">
    <property type="protein sequence ID" value="HDS10132.1"/>
    <property type="molecule type" value="Genomic_DNA"/>
</dbReference>
<dbReference type="GO" id="GO:0005829">
    <property type="term" value="C:cytosol"/>
    <property type="evidence" value="ECO:0007669"/>
    <property type="project" value="TreeGrafter"/>
</dbReference>
<dbReference type="InterPro" id="IPR000362">
    <property type="entry name" value="Fumarate_lyase_fam"/>
</dbReference>
<dbReference type="SUPFAM" id="SSF48557">
    <property type="entry name" value="L-aspartase-like"/>
    <property type="match status" value="1"/>
</dbReference>
<dbReference type="PANTHER" id="PTHR43814">
    <property type="entry name" value="ARGININOSUCCINATE LYASE"/>
    <property type="match status" value="1"/>
</dbReference>
<dbReference type="Pfam" id="PF00206">
    <property type="entry name" value="Lyase_1"/>
    <property type="match status" value="1"/>
</dbReference>
<evidence type="ECO:0000256" key="1">
    <source>
        <dbReference type="NCBIfam" id="TIGR00838"/>
    </source>
</evidence>
<dbReference type="InterPro" id="IPR024083">
    <property type="entry name" value="Fumarase/histidase_N"/>
</dbReference>
<dbReference type="InterPro" id="IPR009049">
    <property type="entry name" value="Argininosuccinate_lyase"/>
</dbReference>
<organism evidence="3">
    <name type="scientific">Fervidicoccus fontis</name>
    <dbReference type="NCBI Taxonomy" id="683846"/>
    <lineage>
        <taxon>Archaea</taxon>
        <taxon>Thermoproteota</taxon>
        <taxon>Thermoprotei</taxon>
        <taxon>Fervidicoccales</taxon>
        <taxon>Fervidicoccaceae</taxon>
        <taxon>Fervidicoccus</taxon>
    </lineage>
</organism>
<dbReference type="PRINTS" id="PR00145">
    <property type="entry name" value="ARGSUCLYASE"/>
</dbReference>
<name>A0A7C1IHE4_9CREN</name>